<dbReference type="GO" id="GO:0035556">
    <property type="term" value="P:intracellular signal transduction"/>
    <property type="evidence" value="ECO:0007669"/>
    <property type="project" value="InterPro"/>
</dbReference>
<dbReference type="PROSITE" id="PS50125">
    <property type="entry name" value="GUANYLATE_CYCLASE_2"/>
    <property type="match status" value="1"/>
</dbReference>
<sequence>MIVGLIKPLKSTSELDEHLLANRYSKLGVFAVLHFKISHDALVTALLVLGDSALFAVATWSFPLAYELRLIATRSMDRGADKEREQIQWYLRRVWIIVLVFVIVETTVAAVRRGYTTYTQRCLLAVYLVQFASFLYMVWNLMHLKCVGRKYENVQGQFVTSPIYQRLSRIMMIYAIFTMQFQLASVVLYAMPKDEYKLVNFVSVSAAIYSTSGFALAVTTMCSQMCVLEFCRYCLPDDVEAQVEARLMQTGEFLSPHETQVLVESAEPPLVNPVFVFTDIQQSSDLWGIGDGLIMQRATEIHDNILRSLLMKYRGYEITTAGDAFQLAFHTIREAIEYSLDVQMQLLIAPWPKELHGLLPATKKQRIGRHLLFCGLRVRMGIHDAINSDGPLVLDVHAVTGKMTYTGASEVIANEVGDLGDGGQILITRRIADWLFMYADLVAIPCSVERVGVYTVPLINASVEVFQTFPTVLAQRKKKFTTTLKKRVTVHPYGSNQSLHDSTCGLSSTAIERRRNLDAWRIRRRQLEQGALRRNASTRSLLGEYEHHHGLSDTRNSSV</sequence>
<name>A0A0P1AGC2_PLAHL</name>
<dbReference type="PANTHER" id="PTHR43081">
    <property type="entry name" value="ADENYLATE CYCLASE, TERMINAL-DIFFERENTIATION SPECIFIC-RELATED"/>
    <property type="match status" value="1"/>
</dbReference>
<evidence type="ECO:0000259" key="2">
    <source>
        <dbReference type="PROSITE" id="PS50125"/>
    </source>
</evidence>
<evidence type="ECO:0000313" key="4">
    <source>
        <dbReference type="Proteomes" id="UP000054928"/>
    </source>
</evidence>
<dbReference type="PANTHER" id="PTHR43081:SF1">
    <property type="entry name" value="ADENYLATE CYCLASE, TERMINAL-DIFFERENTIATION SPECIFIC"/>
    <property type="match status" value="1"/>
</dbReference>
<dbReference type="InterPro" id="IPR001054">
    <property type="entry name" value="A/G_cyclase"/>
</dbReference>
<dbReference type="Pfam" id="PF00211">
    <property type="entry name" value="Guanylate_cyc"/>
    <property type="match status" value="1"/>
</dbReference>
<dbReference type="GO" id="GO:0009190">
    <property type="term" value="P:cyclic nucleotide biosynthetic process"/>
    <property type="evidence" value="ECO:0007669"/>
    <property type="project" value="InterPro"/>
</dbReference>
<keyword evidence="1" id="KW-1133">Transmembrane helix</keyword>
<dbReference type="SUPFAM" id="SSF55073">
    <property type="entry name" value="Nucleotide cyclase"/>
    <property type="match status" value="1"/>
</dbReference>
<keyword evidence="1" id="KW-0812">Transmembrane</keyword>
<protein>
    <recommendedName>
        <fullName evidence="2">Guanylate cyclase domain-containing protein</fullName>
    </recommendedName>
</protein>
<feature type="transmembrane region" description="Helical" evidence="1">
    <location>
        <begin position="94"/>
        <end position="111"/>
    </location>
</feature>
<evidence type="ECO:0000313" key="3">
    <source>
        <dbReference type="EMBL" id="CEG39508.1"/>
    </source>
</evidence>
<dbReference type="Gene3D" id="3.30.70.1230">
    <property type="entry name" value="Nucleotide cyclase"/>
    <property type="match status" value="1"/>
</dbReference>
<reference evidence="4" key="1">
    <citation type="submission" date="2014-09" db="EMBL/GenBank/DDBJ databases">
        <authorList>
            <person name="Sharma Rahul"/>
            <person name="Thines Marco"/>
        </authorList>
    </citation>
    <scope>NUCLEOTIDE SEQUENCE [LARGE SCALE GENOMIC DNA]</scope>
</reference>
<proteinExistence type="predicted"/>
<dbReference type="InterPro" id="IPR050697">
    <property type="entry name" value="Adenylyl/Guanylyl_Cyclase_3/4"/>
</dbReference>
<dbReference type="AlphaFoldDB" id="A0A0P1AGC2"/>
<dbReference type="GeneID" id="36404806"/>
<feature type="transmembrane region" description="Helical" evidence="1">
    <location>
        <begin position="123"/>
        <end position="142"/>
    </location>
</feature>
<accession>A0A0P1AGC2</accession>
<dbReference type="OrthoDB" id="2021138at2759"/>
<evidence type="ECO:0000256" key="1">
    <source>
        <dbReference type="SAM" id="Phobius"/>
    </source>
</evidence>
<dbReference type="Proteomes" id="UP000054928">
    <property type="component" value="Unassembled WGS sequence"/>
</dbReference>
<organism evidence="3 4">
    <name type="scientific">Plasmopara halstedii</name>
    <name type="common">Downy mildew of sunflower</name>
    <dbReference type="NCBI Taxonomy" id="4781"/>
    <lineage>
        <taxon>Eukaryota</taxon>
        <taxon>Sar</taxon>
        <taxon>Stramenopiles</taxon>
        <taxon>Oomycota</taxon>
        <taxon>Peronosporomycetes</taxon>
        <taxon>Peronosporales</taxon>
        <taxon>Peronosporaceae</taxon>
        <taxon>Plasmopara</taxon>
    </lineage>
</organism>
<dbReference type="InterPro" id="IPR029787">
    <property type="entry name" value="Nucleotide_cyclase"/>
</dbReference>
<feature type="domain" description="Guanylate cyclase" evidence="2">
    <location>
        <begin position="274"/>
        <end position="417"/>
    </location>
</feature>
<dbReference type="STRING" id="4781.A0A0P1AGC2"/>
<dbReference type="RefSeq" id="XP_024575877.1">
    <property type="nucleotide sequence ID" value="XM_024725063.1"/>
</dbReference>
<keyword evidence="1" id="KW-0472">Membrane</keyword>
<dbReference type="EMBL" id="CCYD01000428">
    <property type="protein sequence ID" value="CEG39508.1"/>
    <property type="molecule type" value="Genomic_DNA"/>
</dbReference>
<feature type="transmembrane region" description="Helical" evidence="1">
    <location>
        <begin position="198"/>
        <end position="218"/>
    </location>
</feature>
<dbReference type="OMA" id="AMPNKEY"/>
<feature type="transmembrane region" description="Helical" evidence="1">
    <location>
        <begin position="171"/>
        <end position="191"/>
    </location>
</feature>
<feature type="transmembrane region" description="Helical" evidence="1">
    <location>
        <begin position="41"/>
        <end position="62"/>
    </location>
</feature>
<keyword evidence="4" id="KW-1185">Reference proteome</keyword>